<comment type="subcellular location">
    <subcellularLocation>
        <location evidence="1">Membrane</location>
        <topology evidence="1">Multi-pass membrane protein</topology>
    </subcellularLocation>
</comment>
<feature type="region of interest" description="Disordered" evidence="5">
    <location>
        <begin position="295"/>
        <end position="316"/>
    </location>
</feature>
<feature type="transmembrane region" description="Helical" evidence="6">
    <location>
        <begin position="215"/>
        <end position="236"/>
    </location>
</feature>
<gene>
    <name evidence="8" type="ORF">H4R34_004716</name>
</gene>
<feature type="transmembrane region" description="Helical" evidence="6">
    <location>
        <begin position="63"/>
        <end position="80"/>
    </location>
</feature>
<evidence type="ECO:0000313" key="9">
    <source>
        <dbReference type="Proteomes" id="UP001151582"/>
    </source>
</evidence>
<reference evidence="8" key="1">
    <citation type="submission" date="2022-07" db="EMBL/GenBank/DDBJ databases">
        <title>Phylogenomic reconstructions and comparative analyses of Kickxellomycotina fungi.</title>
        <authorList>
            <person name="Reynolds N.K."/>
            <person name="Stajich J.E."/>
            <person name="Barry K."/>
            <person name="Grigoriev I.V."/>
            <person name="Crous P."/>
            <person name="Smith M.E."/>
        </authorList>
    </citation>
    <scope>NUCLEOTIDE SEQUENCE</scope>
    <source>
        <strain evidence="8">RSA 567</strain>
    </source>
</reference>
<feature type="transmembrane region" description="Helical" evidence="6">
    <location>
        <begin position="242"/>
        <end position="263"/>
    </location>
</feature>
<dbReference type="AlphaFoldDB" id="A0A9W8B043"/>
<dbReference type="GO" id="GO:0016020">
    <property type="term" value="C:membrane"/>
    <property type="evidence" value="ECO:0007669"/>
    <property type="project" value="UniProtKB-SubCell"/>
</dbReference>
<dbReference type="OrthoDB" id="5555436at2759"/>
<keyword evidence="3 6" id="KW-1133">Transmembrane helix</keyword>
<evidence type="ECO:0000256" key="6">
    <source>
        <dbReference type="SAM" id="Phobius"/>
    </source>
</evidence>
<feature type="region of interest" description="Disordered" evidence="5">
    <location>
        <begin position="338"/>
        <end position="383"/>
    </location>
</feature>
<feature type="domain" description="G-protein coupled receptors family 3 profile" evidence="7">
    <location>
        <begin position="31"/>
        <end position="264"/>
    </location>
</feature>
<feature type="compositionally biased region" description="Basic residues" evidence="5">
    <location>
        <begin position="340"/>
        <end position="354"/>
    </location>
</feature>
<evidence type="ECO:0000256" key="5">
    <source>
        <dbReference type="SAM" id="MobiDB-lite"/>
    </source>
</evidence>
<dbReference type="Pfam" id="PF00003">
    <property type="entry name" value="7tm_3"/>
    <property type="match status" value="1"/>
</dbReference>
<keyword evidence="4 6" id="KW-0472">Membrane</keyword>
<feature type="transmembrane region" description="Helical" evidence="6">
    <location>
        <begin position="139"/>
        <end position="160"/>
    </location>
</feature>
<evidence type="ECO:0000256" key="3">
    <source>
        <dbReference type="ARBA" id="ARBA00022989"/>
    </source>
</evidence>
<keyword evidence="2 6" id="KW-0812">Transmembrane</keyword>
<evidence type="ECO:0000256" key="1">
    <source>
        <dbReference type="ARBA" id="ARBA00004141"/>
    </source>
</evidence>
<dbReference type="InterPro" id="IPR017978">
    <property type="entry name" value="GPCR_3_C"/>
</dbReference>
<evidence type="ECO:0000256" key="4">
    <source>
        <dbReference type="ARBA" id="ARBA00023136"/>
    </source>
</evidence>
<accession>A0A9W8B043</accession>
<feature type="transmembrane region" description="Helical" evidence="6">
    <location>
        <begin position="180"/>
        <end position="203"/>
    </location>
</feature>
<dbReference type="Proteomes" id="UP001151582">
    <property type="component" value="Unassembled WGS sequence"/>
</dbReference>
<comment type="caution">
    <text evidence="8">The sequence shown here is derived from an EMBL/GenBank/DDBJ whole genome shotgun (WGS) entry which is preliminary data.</text>
</comment>
<protein>
    <recommendedName>
        <fullName evidence="7">G-protein coupled receptors family 3 profile domain-containing protein</fullName>
    </recommendedName>
</protein>
<dbReference type="EMBL" id="JANBQB010000653">
    <property type="protein sequence ID" value="KAJ1974444.1"/>
    <property type="molecule type" value="Genomic_DNA"/>
</dbReference>
<feature type="transmembrane region" description="Helical" evidence="6">
    <location>
        <begin position="100"/>
        <end position="119"/>
    </location>
</feature>
<evidence type="ECO:0000313" key="8">
    <source>
        <dbReference type="EMBL" id="KAJ1974444.1"/>
    </source>
</evidence>
<organism evidence="8 9">
    <name type="scientific">Dimargaris verticillata</name>
    <dbReference type="NCBI Taxonomy" id="2761393"/>
    <lineage>
        <taxon>Eukaryota</taxon>
        <taxon>Fungi</taxon>
        <taxon>Fungi incertae sedis</taxon>
        <taxon>Zoopagomycota</taxon>
        <taxon>Kickxellomycotina</taxon>
        <taxon>Dimargaritomycetes</taxon>
        <taxon>Dimargaritales</taxon>
        <taxon>Dimargaritaceae</taxon>
        <taxon>Dimargaris</taxon>
    </lineage>
</organism>
<feature type="transmembrane region" description="Helical" evidence="6">
    <location>
        <begin position="30"/>
        <end position="51"/>
    </location>
</feature>
<sequence length="425" mass="48121">MMSPTDSSDIAAEQVTVIETPPPREPIIDYIILGLGACAFFVNLLAFLYLLKNRNYPPLKAKNIPLMTVALVSSFFWWLGDSQVNGLFGFRPPFNLCLMWGFWMRHVLGILTHLIVINYRLHLLRWLFVLKRPGKGWRFYVPVILISIPPVLLGVVGVVLPRSYTLTYSTGLARCKHNSLIKYLVLSFSVFLILLIWVQSFLLRNIKSSFNEFRSVVPACIGTTVVVTLNATFVLFELHHTIAGRAVLGIANVVACQLFFWCIMGPPLRGCMFHRQEYLKRFYSSLERDGLRQSLKAPPQPLLHGSQSTEKQRGVSMVGTVSTLTVSPAHSYTESVPHQNYHHQQHHHHHHHQQQHPQSPSGPLPPPSSHWSGSTAHPRYDSDAPVRVVQISPVSDMFGQNDPHDMFVLVPSKPPQPPYSPHRYP</sequence>
<evidence type="ECO:0000256" key="2">
    <source>
        <dbReference type="ARBA" id="ARBA00022692"/>
    </source>
</evidence>
<proteinExistence type="predicted"/>
<dbReference type="GO" id="GO:0004930">
    <property type="term" value="F:G protein-coupled receptor activity"/>
    <property type="evidence" value="ECO:0007669"/>
    <property type="project" value="InterPro"/>
</dbReference>
<evidence type="ECO:0000259" key="7">
    <source>
        <dbReference type="Pfam" id="PF00003"/>
    </source>
</evidence>
<keyword evidence="9" id="KW-1185">Reference proteome</keyword>
<name>A0A9W8B043_9FUNG</name>